<evidence type="ECO:0000313" key="1">
    <source>
        <dbReference type="EMBL" id="TWI67537.1"/>
    </source>
</evidence>
<evidence type="ECO:0000313" key="2">
    <source>
        <dbReference type="Proteomes" id="UP000318431"/>
    </source>
</evidence>
<dbReference type="AlphaFoldDB" id="A0A562REN2"/>
<keyword evidence="2" id="KW-1185">Reference proteome</keyword>
<accession>A0A562REN2</accession>
<reference evidence="1 2" key="1">
    <citation type="journal article" date="2015" name="Stand. Genomic Sci.">
        <title>Genomic Encyclopedia of Bacterial and Archaeal Type Strains, Phase III: the genomes of soil and plant-associated and newly described type strains.</title>
        <authorList>
            <person name="Whitman W.B."/>
            <person name="Woyke T."/>
            <person name="Klenk H.P."/>
            <person name="Zhou Y."/>
            <person name="Lilburn T.G."/>
            <person name="Beck B.J."/>
            <person name="De Vos P."/>
            <person name="Vandamme P."/>
            <person name="Eisen J.A."/>
            <person name="Garrity G."/>
            <person name="Hugenholtz P."/>
            <person name="Kyrpides N.C."/>
        </authorList>
    </citation>
    <scope>NUCLEOTIDE SEQUENCE [LARGE SCALE GENOMIC DNA]</scope>
    <source>
        <strain evidence="1 2">CGMCC 1.10822</strain>
    </source>
</reference>
<dbReference type="Proteomes" id="UP000318431">
    <property type="component" value="Unassembled WGS sequence"/>
</dbReference>
<dbReference type="EMBL" id="VLLB01000002">
    <property type="protein sequence ID" value="TWI67537.1"/>
    <property type="molecule type" value="Genomic_DNA"/>
</dbReference>
<protein>
    <submittedName>
        <fullName evidence="1">Uncharacterized protein</fullName>
    </submittedName>
</protein>
<name>A0A562REN2_9BURK</name>
<sequence>MPMQNTFINQEEFSQRYLKPLLVLPLGTRLRTLPDFSLPLPPDAVVDPHGFWAERTGLPDDDNVDAARFIHTPDGWTFRDHVLIEWQQLGSTSHRRVSERDLQLSVTVSEQPDQAGVPRLTVDLHASLMRYERDAVVQRAQDGQPCDLGKGWARATLQWSLRLQFVATAGGRANVVCHARRPPPVTDAGRTGAYIVSDPLTHLLNMPRLTHAWEHGDAGLPAVRDGLVSRLAAAIEPMLDDPYEHV</sequence>
<gene>
    <name evidence="1" type="ORF">IP91_01651</name>
</gene>
<comment type="caution">
    <text evidence="1">The sequence shown here is derived from an EMBL/GenBank/DDBJ whole genome shotgun (WGS) entry which is preliminary data.</text>
</comment>
<proteinExistence type="predicted"/>
<organism evidence="1 2">
    <name type="scientific">Pseudoduganella lurida</name>
    <dbReference type="NCBI Taxonomy" id="1036180"/>
    <lineage>
        <taxon>Bacteria</taxon>
        <taxon>Pseudomonadati</taxon>
        <taxon>Pseudomonadota</taxon>
        <taxon>Betaproteobacteria</taxon>
        <taxon>Burkholderiales</taxon>
        <taxon>Oxalobacteraceae</taxon>
        <taxon>Telluria group</taxon>
        <taxon>Pseudoduganella</taxon>
    </lineage>
</organism>